<organism evidence="8 9">
    <name type="scientific">Oryctolagus cuniculus</name>
    <name type="common">Rabbit</name>
    <dbReference type="NCBI Taxonomy" id="9986"/>
    <lineage>
        <taxon>Eukaryota</taxon>
        <taxon>Metazoa</taxon>
        <taxon>Chordata</taxon>
        <taxon>Craniata</taxon>
        <taxon>Vertebrata</taxon>
        <taxon>Euteleostomi</taxon>
        <taxon>Mammalia</taxon>
        <taxon>Eutheria</taxon>
        <taxon>Euarchontoglires</taxon>
        <taxon>Glires</taxon>
        <taxon>Lagomorpha</taxon>
        <taxon>Leporidae</taxon>
        <taxon>Oryctolagus</taxon>
    </lineage>
</organism>
<keyword evidence="4 7" id="KW-1133">Transmembrane helix</keyword>
<dbReference type="PaxDb" id="9986-ENSOCUP00000013156"/>
<evidence type="ECO:0000313" key="8">
    <source>
        <dbReference type="Ensembl" id="ENSOCUP00000013156.3"/>
    </source>
</evidence>
<evidence type="ECO:0000256" key="2">
    <source>
        <dbReference type="ARBA" id="ARBA00009565"/>
    </source>
</evidence>
<reference evidence="8" key="3">
    <citation type="submission" date="2025-09" db="UniProtKB">
        <authorList>
            <consortium name="Ensembl"/>
        </authorList>
    </citation>
    <scope>IDENTIFICATION</scope>
    <source>
        <strain evidence="8">Thorbecke</strain>
    </source>
</reference>
<dbReference type="GO" id="GO:0007166">
    <property type="term" value="P:cell surface receptor signaling pathway"/>
    <property type="evidence" value="ECO:0007669"/>
    <property type="project" value="TreeGrafter"/>
</dbReference>
<evidence type="ECO:0000256" key="6">
    <source>
        <dbReference type="SAM" id="MobiDB-lite"/>
    </source>
</evidence>
<name>G1T962_RABIT</name>
<dbReference type="PANTHER" id="PTHR23320">
    <property type="entry name" value="MEMBRANE-SPANNING 4-DOMAINS SUBFAMILY A MS4A -RELATED"/>
    <property type="match status" value="1"/>
</dbReference>
<dbReference type="HOGENOM" id="CLU_1041911_0_0_1"/>
<dbReference type="PANTHER" id="PTHR23320:SF5">
    <property type="entry name" value="MEMBRANE-SPANNING 4-DOMAINS SUBFAMILY A MEMBER 10"/>
    <property type="match status" value="1"/>
</dbReference>
<sequence>MADACGAGVATSSSGAGALPPWQACSPTQLGHTAVFPDVIQPQRLAPSWQQQKPRKRSSLLQQLGAFQVILGLLHLLFGGFLAGTVKNLHLVVLKCWYPFWGAASFLVSGVSAICMKTFPRSSLKVLCLLTSLISFLCVLSGLLVIAKDFFLENSFESPVWKPYPNFIVHIQRLELALLCCTFLELFLPVPTAILAHREERLSAESFLVPDTPWELQAPTVGPPPSYEDVTQDHRQKEDRKTAKIKPNLTPPPTSLTSPTASPLAHSAPATPASLRLP</sequence>
<evidence type="ECO:0000256" key="5">
    <source>
        <dbReference type="ARBA" id="ARBA00023136"/>
    </source>
</evidence>
<feature type="compositionally biased region" description="Low complexity" evidence="6">
    <location>
        <begin position="255"/>
        <end position="265"/>
    </location>
</feature>
<feature type="transmembrane region" description="Helical" evidence="7">
    <location>
        <begin position="98"/>
        <end position="119"/>
    </location>
</feature>
<dbReference type="Ensembl" id="ENSOCUT00000015312.3">
    <property type="protein sequence ID" value="ENSOCUP00000013156.3"/>
    <property type="gene ID" value="ENSOCUG00000015310.4"/>
</dbReference>
<accession>G1T962</accession>
<dbReference type="eggNOG" id="ENOG502SH2M">
    <property type="taxonomic scope" value="Eukaryota"/>
</dbReference>
<evidence type="ECO:0000313" key="9">
    <source>
        <dbReference type="Proteomes" id="UP000001811"/>
    </source>
</evidence>
<evidence type="ECO:0000256" key="7">
    <source>
        <dbReference type="SAM" id="Phobius"/>
    </source>
</evidence>
<dbReference type="GO" id="GO:0005886">
    <property type="term" value="C:plasma membrane"/>
    <property type="evidence" value="ECO:0007669"/>
    <property type="project" value="TreeGrafter"/>
</dbReference>
<feature type="compositionally biased region" description="Basic and acidic residues" evidence="6">
    <location>
        <begin position="231"/>
        <end position="242"/>
    </location>
</feature>
<evidence type="ECO:0000256" key="1">
    <source>
        <dbReference type="ARBA" id="ARBA00004141"/>
    </source>
</evidence>
<reference evidence="8" key="2">
    <citation type="submission" date="2025-08" db="UniProtKB">
        <authorList>
            <consortium name="Ensembl"/>
        </authorList>
    </citation>
    <scope>IDENTIFICATION</scope>
    <source>
        <strain evidence="8">Thorbecke</strain>
    </source>
</reference>
<evidence type="ECO:0000256" key="4">
    <source>
        <dbReference type="ARBA" id="ARBA00022989"/>
    </source>
</evidence>
<dbReference type="FunCoup" id="G1T962">
    <property type="interactions" value="109"/>
</dbReference>
<proteinExistence type="inferred from homology"/>
<keyword evidence="5 7" id="KW-0472">Membrane</keyword>
<comment type="similarity">
    <text evidence="2">Belongs to the MS4A family.</text>
</comment>
<dbReference type="Pfam" id="PF04103">
    <property type="entry name" value="CD20"/>
    <property type="match status" value="1"/>
</dbReference>
<comment type="subcellular location">
    <subcellularLocation>
        <location evidence="1">Membrane</location>
        <topology evidence="1">Multi-pass membrane protein</topology>
    </subcellularLocation>
</comment>
<dbReference type="AlphaFoldDB" id="G1T962"/>
<dbReference type="InterPro" id="IPR030417">
    <property type="entry name" value="MS4A"/>
</dbReference>
<dbReference type="GeneTree" id="ENSGT00390000010921"/>
<protein>
    <submittedName>
        <fullName evidence="8">Membrane spanning 4-domains A10</fullName>
    </submittedName>
</protein>
<keyword evidence="9" id="KW-1185">Reference proteome</keyword>
<dbReference type="Bgee" id="ENSOCUG00000015310">
    <property type="expression patterns" value="Expressed in skin of back"/>
</dbReference>
<gene>
    <name evidence="8" type="primary">MS4A10</name>
</gene>
<dbReference type="InParanoid" id="G1T962"/>
<dbReference type="Proteomes" id="UP000001811">
    <property type="component" value="Chromosome 1"/>
</dbReference>
<feature type="transmembrane region" description="Helical" evidence="7">
    <location>
        <begin position="126"/>
        <end position="147"/>
    </location>
</feature>
<reference evidence="8 9" key="1">
    <citation type="journal article" date="2011" name="Nature">
        <title>A high-resolution map of human evolutionary constraint using 29 mammals.</title>
        <authorList>
            <person name="Lindblad-Toh K."/>
            <person name="Garber M."/>
            <person name="Zuk O."/>
            <person name="Lin M.F."/>
            <person name="Parker B.J."/>
            <person name="Washietl S."/>
            <person name="Kheradpour P."/>
            <person name="Ernst J."/>
            <person name="Jordan G."/>
            <person name="Mauceli E."/>
            <person name="Ward L.D."/>
            <person name="Lowe C.B."/>
            <person name="Holloway A.K."/>
            <person name="Clamp M."/>
            <person name="Gnerre S."/>
            <person name="Alfoldi J."/>
            <person name="Beal K."/>
            <person name="Chang J."/>
            <person name="Clawson H."/>
            <person name="Cuff J."/>
            <person name="Di Palma F."/>
            <person name="Fitzgerald S."/>
            <person name="Flicek P."/>
            <person name="Guttman M."/>
            <person name="Hubisz M.J."/>
            <person name="Jaffe D.B."/>
            <person name="Jungreis I."/>
            <person name="Kent W.J."/>
            <person name="Kostka D."/>
            <person name="Lara M."/>
            <person name="Martins A.L."/>
            <person name="Massingham T."/>
            <person name="Moltke I."/>
            <person name="Raney B.J."/>
            <person name="Rasmussen M.D."/>
            <person name="Robinson J."/>
            <person name="Stark A."/>
            <person name="Vilella A.J."/>
            <person name="Wen J."/>
            <person name="Xie X."/>
            <person name="Zody M.C."/>
            <person name="Baldwin J."/>
            <person name="Bloom T."/>
            <person name="Chin C.W."/>
            <person name="Heiman D."/>
            <person name="Nicol R."/>
            <person name="Nusbaum C."/>
            <person name="Young S."/>
            <person name="Wilkinson J."/>
            <person name="Worley K.C."/>
            <person name="Kovar C.L."/>
            <person name="Muzny D.M."/>
            <person name="Gibbs R.A."/>
            <person name="Cree A."/>
            <person name="Dihn H.H."/>
            <person name="Fowler G."/>
            <person name="Jhangiani S."/>
            <person name="Joshi V."/>
            <person name="Lee S."/>
            <person name="Lewis L.R."/>
            <person name="Nazareth L.V."/>
            <person name="Okwuonu G."/>
            <person name="Santibanez J."/>
            <person name="Warren W.C."/>
            <person name="Mardis E.R."/>
            <person name="Weinstock G.M."/>
            <person name="Wilson R.K."/>
            <person name="Delehaunty K."/>
            <person name="Dooling D."/>
            <person name="Fronik C."/>
            <person name="Fulton L."/>
            <person name="Fulton B."/>
            <person name="Graves T."/>
            <person name="Minx P."/>
            <person name="Sodergren E."/>
            <person name="Birney E."/>
            <person name="Margulies E.H."/>
            <person name="Herrero J."/>
            <person name="Green E.D."/>
            <person name="Haussler D."/>
            <person name="Siepel A."/>
            <person name="Goldman N."/>
            <person name="Pollard K.S."/>
            <person name="Pedersen J.S."/>
            <person name="Lander E.S."/>
            <person name="Kellis M."/>
        </authorList>
    </citation>
    <scope>NUCLEOTIDE SEQUENCE [LARGE SCALE GENOMIC DNA]</scope>
    <source>
        <strain evidence="8 9">Thorbecke inbred</strain>
    </source>
</reference>
<feature type="transmembrane region" description="Helical" evidence="7">
    <location>
        <begin position="64"/>
        <end position="86"/>
    </location>
</feature>
<keyword evidence="3 7" id="KW-0812">Transmembrane</keyword>
<dbReference type="EMBL" id="AAGW02038247">
    <property type="status" value="NOT_ANNOTATED_CDS"/>
    <property type="molecule type" value="Genomic_DNA"/>
</dbReference>
<feature type="region of interest" description="Disordered" evidence="6">
    <location>
        <begin position="219"/>
        <end position="278"/>
    </location>
</feature>
<dbReference type="InterPro" id="IPR007237">
    <property type="entry name" value="CD20-like"/>
</dbReference>
<evidence type="ECO:0000256" key="3">
    <source>
        <dbReference type="ARBA" id="ARBA00022692"/>
    </source>
</evidence>